<dbReference type="AlphaFoldDB" id="A0A9X2MJJ2"/>
<dbReference type="EMBL" id="JANJZL010000007">
    <property type="protein sequence ID" value="MCR2044666.1"/>
    <property type="molecule type" value="Genomic_DNA"/>
</dbReference>
<keyword evidence="4" id="KW-1185">Reference proteome</keyword>
<comment type="caution">
    <text evidence="3">The sequence shown here is derived from an EMBL/GenBank/DDBJ whole genome shotgun (WGS) entry which is preliminary data.</text>
</comment>
<dbReference type="Gene3D" id="2.30.30.90">
    <property type="match status" value="1"/>
</dbReference>
<dbReference type="GO" id="GO:0046914">
    <property type="term" value="F:transition metal ion binding"/>
    <property type="evidence" value="ECO:0007669"/>
    <property type="project" value="InterPro"/>
</dbReference>
<proteinExistence type="predicted"/>
<reference evidence="3" key="1">
    <citation type="submission" date="2022-07" db="EMBL/GenBank/DDBJ databases">
        <title>Enhanced cultured diversity of the mouse gut microbiota enables custom-made synthetic communities.</title>
        <authorList>
            <person name="Afrizal A."/>
        </authorList>
    </citation>
    <scope>NUCLEOTIDE SEQUENCE</scope>
    <source>
        <strain evidence="3">DSM 29482</strain>
    </source>
</reference>
<evidence type="ECO:0000313" key="4">
    <source>
        <dbReference type="Proteomes" id="UP001142078"/>
    </source>
</evidence>
<dbReference type="InterPro" id="IPR007167">
    <property type="entry name" value="Fe-transptr_FeoA-like"/>
</dbReference>
<accession>A0A9X2MJJ2</accession>
<feature type="domain" description="Ferrous iron transporter FeoA-like" evidence="2">
    <location>
        <begin position="2"/>
        <end position="71"/>
    </location>
</feature>
<name>A0A9X2MJJ2_9FIRM</name>
<evidence type="ECO:0000313" key="3">
    <source>
        <dbReference type="EMBL" id="MCR2044666.1"/>
    </source>
</evidence>
<dbReference type="Pfam" id="PF04023">
    <property type="entry name" value="FeoA"/>
    <property type="match status" value="1"/>
</dbReference>
<protein>
    <submittedName>
        <fullName evidence="3">Ferrous iron transport protein A</fullName>
    </submittedName>
</protein>
<gene>
    <name evidence="3" type="ORF">NSA23_11170</name>
</gene>
<dbReference type="SUPFAM" id="SSF50037">
    <property type="entry name" value="C-terminal domain of transcriptional repressors"/>
    <property type="match status" value="1"/>
</dbReference>
<evidence type="ECO:0000259" key="2">
    <source>
        <dbReference type="SMART" id="SM00899"/>
    </source>
</evidence>
<dbReference type="Proteomes" id="UP001142078">
    <property type="component" value="Unassembled WGS sequence"/>
</dbReference>
<keyword evidence="1" id="KW-0408">Iron</keyword>
<organism evidence="3 4">
    <name type="scientific">Anaerosalibacter massiliensis</name>
    <dbReference type="NCBI Taxonomy" id="1347392"/>
    <lineage>
        <taxon>Bacteria</taxon>
        <taxon>Bacillati</taxon>
        <taxon>Bacillota</taxon>
        <taxon>Tissierellia</taxon>
        <taxon>Tissierellales</taxon>
        <taxon>Sporanaerobacteraceae</taxon>
        <taxon>Anaerosalibacter</taxon>
    </lineage>
</organism>
<sequence>MKTLANIEKGFEGSIVEIKTNRDDIIRKMMAMGVFPGSSVKVIQTFPSYVFQVGYTQIAVDKEIADTILVK</sequence>
<dbReference type="SMART" id="SM00899">
    <property type="entry name" value="FeoA"/>
    <property type="match status" value="1"/>
</dbReference>
<dbReference type="RefSeq" id="WP_042680918.1">
    <property type="nucleotide sequence ID" value="NZ_CABKTM010000025.1"/>
</dbReference>
<dbReference type="OrthoDB" id="532181at2"/>
<dbReference type="InterPro" id="IPR008988">
    <property type="entry name" value="Transcriptional_repressor_C"/>
</dbReference>
<dbReference type="InterPro" id="IPR038157">
    <property type="entry name" value="FeoA_core_dom"/>
</dbReference>
<evidence type="ECO:0000256" key="1">
    <source>
        <dbReference type="ARBA" id="ARBA00023004"/>
    </source>
</evidence>